<keyword evidence="2" id="KW-1133">Transmembrane helix</keyword>
<dbReference type="EMBL" id="JBEPLU010000005">
    <property type="protein sequence ID" value="MET3528661.1"/>
    <property type="molecule type" value="Genomic_DNA"/>
</dbReference>
<organism evidence="3 4">
    <name type="scientific">Phenylobacterium koreense</name>
    <dbReference type="NCBI Taxonomy" id="266125"/>
    <lineage>
        <taxon>Bacteria</taxon>
        <taxon>Pseudomonadati</taxon>
        <taxon>Pseudomonadota</taxon>
        <taxon>Alphaproteobacteria</taxon>
        <taxon>Caulobacterales</taxon>
        <taxon>Caulobacteraceae</taxon>
        <taxon>Phenylobacterium</taxon>
    </lineage>
</organism>
<evidence type="ECO:0000313" key="4">
    <source>
        <dbReference type="Proteomes" id="UP001549110"/>
    </source>
</evidence>
<comment type="caution">
    <text evidence="3">The sequence shown here is derived from an EMBL/GenBank/DDBJ whole genome shotgun (WGS) entry which is preliminary data.</text>
</comment>
<evidence type="ECO:0000313" key="3">
    <source>
        <dbReference type="EMBL" id="MET3528661.1"/>
    </source>
</evidence>
<dbReference type="Proteomes" id="UP001549110">
    <property type="component" value="Unassembled WGS sequence"/>
</dbReference>
<keyword evidence="2" id="KW-0812">Transmembrane</keyword>
<accession>A0ABV2ENN0</accession>
<protein>
    <submittedName>
        <fullName evidence="3">Uncharacterized protein</fullName>
    </submittedName>
</protein>
<sequence>MTSPDPSNDAQPGLNPDLKRSVDKDYSEAMHGSEPLATVSVKKNAVAIWPFIWLAVTIVAVLLTIWLVI</sequence>
<feature type="region of interest" description="Disordered" evidence="1">
    <location>
        <begin position="1"/>
        <end position="20"/>
    </location>
</feature>
<dbReference type="RefSeq" id="WP_354298523.1">
    <property type="nucleotide sequence ID" value="NZ_JBEPLU010000005.1"/>
</dbReference>
<reference evidence="3 4" key="1">
    <citation type="submission" date="2024-06" db="EMBL/GenBank/DDBJ databases">
        <title>Genomic Encyclopedia of Type Strains, Phase IV (KMG-IV): sequencing the most valuable type-strain genomes for metagenomic binning, comparative biology and taxonomic classification.</title>
        <authorList>
            <person name="Goeker M."/>
        </authorList>
    </citation>
    <scope>NUCLEOTIDE SEQUENCE [LARGE SCALE GENOMIC DNA]</scope>
    <source>
        <strain evidence="3 4">DSM 17809</strain>
    </source>
</reference>
<keyword evidence="4" id="KW-1185">Reference proteome</keyword>
<name>A0ABV2ENN0_9CAUL</name>
<feature type="compositionally biased region" description="Polar residues" evidence="1">
    <location>
        <begin position="1"/>
        <end position="10"/>
    </location>
</feature>
<keyword evidence="2" id="KW-0472">Membrane</keyword>
<gene>
    <name evidence="3" type="ORF">ABID41_003803</name>
</gene>
<proteinExistence type="predicted"/>
<evidence type="ECO:0000256" key="1">
    <source>
        <dbReference type="SAM" id="MobiDB-lite"/>
    </source>
</evidence>
<evidence type="ECO:0000256" key="2">
    <source>
        <dbReference type="SAM" id="Phobius"/>
    </source>
</evidence>
<feature type="transmembrane region" description="Helical" evidence="2">
    <location>
        <begin position="46"/>
        <end position="68"/>
    </location>
</feature>